<dbReference type="GO" id="GO:0005886">
    <property type="term" value="C:plasma membrane"/>
    <property type="evidence" value="ECO:0007669"/>
    <property type="project" value="UniProtKB-SubCell"/>
</dbReference>
<dbReference type="AlphaFoldDB" id="A0A518N7R0"/>
<dbReference type="Pfam" id="PF01809">
    <property type="entry name" value="YidD"/>
    <property type="match status" value="1"/>
</dbReference>
<name>A0A518N7R0_9GAMM</name>
<dbReference type="KEGG" id="lug:FPZ22_11865"/>
<keyword evidence="1" id="KW-1003">Cell membrane</keyword>
<evidence type="ECO:0000313" key="2">
    <source>
        <dbReference type="EMBL" id="QDW67957.1"/>
    </source>
</evidence>
<proteinExistence type="inferred from homology"/>
<dbReference type="NCBIfam" id="TIGR00278">
    <property type="entry name" value="membrane protein insertion efficiency factor YidD"/>
    <property type="match status" value="1"/>
</dbReference>
<dbReference type="HAMAP" id="MF_00386">
    <property type="entry name" value="UPF0161_YidD"/>
    <property type="match status" value="1"/>
</dbReference>
<dbReference type="Proteomes" id="UP000316584">
    <property type="component" value="Chromosome"/>
</dbReference>
<reference evidence="2 3" key="1">
    <citation type="submission" date="2019-07" db="EMBL/GenBank/DDBJ databases">
        <title>Full genome sequence of Luteimonas sp. Gr-4.</title>
        <authorList>
            <person name="Im W.-T."/>
        </authorList>
    </citation>
    <scope>NUCLEOTIDE SEQUENCE [LARGE SCALE GENOMIC DNA]</scope>
    <source>
        <strain evidence="2 3">Gr-4</strain>
    </source>
</reference>
<protein>
    <recommendedName>
        <fullName evidence="1">Putative membrane protein insertion efficiency factor</fullName>
    </recommendedName>
</protein>
<comment type="similarity">
    <text evidence="1">Belongs to the UPF0161 family.</text>
</comment>
<comment type="function">
    <text evidence="1">Could be involved in insertion of integral membrane proteins into the membrane.</text>
</comment>
<sequence>MPCPDCSGNRARRRAPQSADASLIDRTLIALLRGYKRWLSPLLGPRCRFVPSCSEYAMEAIAVHGALRGSWLAARRIGRCHPLHPGGLDPVPPRDHGPPP</sequence>
<dbReference type="PANTHER" id="PTHR33383">
    <property type="entry name" value="MEMBRANE PROTEIN INSERTION EFFICIENCY FACTOR-RELATED"/>
    <property type="match status" value="1"/>
</dbReference>
<dbReference type="SMART" id="SM01234">
    <property type="entry name" value="Haemolytic"/>
    <property type="match status" value="1"/>
</dbReference>
<keyword evidence="1" id="KW-0472">Membrane</keyword>
<organism evidence="2 3">
    <name type="scientific">Luteimonas granuli</name>
    <dbReference type="NCBI Taxonomy" id="1176533"/>
    <lineage>
        <taxon>Bacteria</taxon>
        <taxon>Pseudomonadati</taxon>
        <taxon>Pseudomonadota</taxon>
        <taxon>Gammaproteobacteria</taxon>
        <taxon>Lysobacterales</taxon>
        <taxon>Lysobacteraceae</taxon>
        <taxon>Luteimonas</taxon>
    </lineage>
</organism>
<dbReference type="EMBL" id="CP042218">
    <property type="protein sequence ID" value="QDW67957.1"/>
    <property type="molecule type" value="Genomic_DNA"/>
</dbReference>
<dbReference type="InterPro" id="IPR002696">
    <property type="entry name" value="Membr_insert_effic_factor_YidD"/>
</dbReference>
<comment type="subcellular location">
    <subcellularLocation>
        <location evidence="1">Cell membrane</location>
        <topology evidence="1">Peripheral membrane protein</topology>
        <orientation evidence="1">Cytoplasmic side</orientation>
    </subcellularLocation>
</comment>
<gene>
    <name evidence="2" type="primary">yidD</name>
    <name evidence="2" type="ORF">FPZ22_11865</name>
</gene>
<evidence type="ECO:0000313" key="3">
    <source>
        <dbReference type="Proteomes" id="UP000316584"/>
    </source>
</evidence>
<keyword evidence="3" id="KW-1185">Reference proteome</keyword>
<evidence type="ECO:0000256" key="1">
    <source>
        <dbReference type="HAMAP-Rule" id="MF_00386"/>
    </source>
</evidence>
<dbReference type="PANTHER" id="PTHR33383:SF1">
    <property type="entry name" value="MEMBRANE PROTEIN INSERTION EFFICIENCY FACTOR-RELATED"/>
    <property type="match status" value="1"/>
</dbReference>
<dbReference type="OrthoDB" id="9801753at2"/>
<accession>A0A518N7R0</accession>